<name>A0ABP8ZQQ6_9ACTN</name>
<organism evidence="1 2">
    <name type="scientific">Streptomyces sanyensis</name>
    <dbReference type="NCBI Taxonomy" id="568869"/>
    <lineage>
        <taxon>Bacteria</taxon>
        <taxon>Bacillati</taxon>
        <taxon>Actinomycetota</taxon>
        <taxon>Actinomycetes</taxon>
        <taxon>Kitasatosporales</taxon>
        <taxon>Streptomycetaceae</taxon>
        <taxon>Streptomyces</taxon>
    </lineage>
</organism>
<sequence length="406" mass="40829">MLGALPILLGALSCETGGSGTAAPAPGAAVFSLPPAQQLRAAAEATRRAGTATFVGTLALSSAAGTAVEHTTGAMDFAESRSRAEVSLEVAGAFPEDAAAALRGGREAPGPLSLATDGGDVFARGEDSAWLRFTPGAVEEFEGAVAAFSEHSASPAAPYGGTLADLVPSAVAERAPEERADGSRRYRVTVPARTAAKALPAALRPGTAERGGEQVPLTVELDGLGRITRVDADFGPLLAALRQEGLPEGVTDVRGTLELGALGEPTAYRLPGRDGAGVEDARKVLTPLREFAAGSCAAREPVLAAAPLTRASPLRTADCDAAHDLRVLARFGPGEPPAGQHPVGGAESATRCAGALARAPEEWRREARRDGAALVVAVEPPVPAARPGAAGTGGTTGGTTCVVGRV</sequence>
<dbReference type="Proteomes" id="UP001501147">
    <property type="component" value="Unassembled WGS sequence"/>
</dbReference>
<gene>
    <name evidence="1" type="ORF">GCM10023329_06350</name>
</gene>
<comment type="caution">
    <text evidence="1">The sequence shown here is derived from an EMBL/GenBank/DDBJ whole genome shotgun (WGS) entry which is preliminary data.</text>
</comment>
<accession>A0ABP8ZQQ6</accession>
<dbReference type="EMBL" id="BAABJV010000001">
    <property type="protein sequence ID" value="GAA4763432.1"/>
    <property type="molecule type" value="Genomic_DNA"/>
</dbReference>
<dbReference type="Gene3D" id="2.50.20.20">
    <property type="match status" value="1"/>
</dbReference>
<keyword evidence="2" id="KW-1185">Reference proteome</keyword>
<protein>
    <recommendedName>
        <fullName evidence="3">Lipoprotein</fullName>
    </recommendedName>
</protein>
<proteinExistence type="predicted"/>
<evidence type="ECO:0000313" key="1">
    <source>
        <dbReference type="EMBL" id="GAA4763432.1"/>
    </source>
</evidence>
<evidence type="ECO:0000313" key="2">
    <source>
        <dbReference type="Proteomes" id="UP001501147"/>
    </source>
</evidence>
<evidence type="ECO:0008006" key="3">
    <source>
        <dbReference type="Google" id="ProtNLM"/>
    </source>
</evidence>
<reference evidence="2" key="1">
    <citation type="journal article" date="2019" name="Int. J. Syst. Evol. Microbiol.">
        <title>The Global Catalogue of Microorganisms (GCM) 10K type strain sequencing project: providing services to taxonomists for standard genome sequencing and annotation.</title>
        <authorList>
            <consortium name="The Broad Institute Genomics Platform"/>
            <consortium name="The Broad Institute Genome Sequencing Center for Infectious Disease"/>
            <person name="Wu L."/>
            <person name="Ma J."/>
        </authorList>
    </citation>
    <scope>NUCLEOTIDE SEQUENCE [LARGE SCALE GENOMIC DNA]</scope>
    <source>
        <strain evidence="2">JCM 18324</strain>
    </source>
</reference>